<protein>
    <submittedName>
        <fullName evidence="1">Putative selenium-dependent hydroxylase accessory protein YqeC</fullName>
    </submittedName>
</protein>
<keyword evidence="2" id="KW-1185">Reference proteome</keyword>
<dbReference type="HOGENOM" id="CLU_1018352_0_0_9"/>
<dbReference type="AlphaFoldDB" id="H5Y2C3"/>
<name>H5Y2C3_9FIRM</name>
<gene>
    <name evidence="1" type="ORF">DesyoDRAFT_1306</name>
</gene>
<dbReference type="Proteomes" id="UP000005104">
    <property type="component" value="Chromosome"/>
</dbReference>
<dbReference type="EMBL" id="CM001441">
    <property type="protein sequence ID" value="EHQ88471.1"/>
    <property type="molecule type" value="Genomic_DNA"/>
</dbReference>
<dbReference type="RefSeq" id="WP_007780895.1">
    <property type="nucleotide sequence ID" value="NZ_CM001441.1"/>
</dbReference>
<dbReference type="NCBIfam" id="TIGR03172">
    <property type="entry name" value="selenium cofactor biosynthesis protein YqeC"/>
    <property type="match status" value="1"/>
</dbReference>
<dbReference type="eggNOG" id="COG0769">
    <property type="taxonomic scope" value="Bacteria"/>
</dbReference>
<dbReference type="Pfam" id="PF19842">
    <property type="entry name" value="YqeC"/>
    <property type="match status" value="1"/>
</dbReference>
<reference evidence="1 2" key="1">
    <citation type="submission" date="2011-11" db="EMBL/GenBank/DDBJ databases">
        <title>The Noncontiguous Finished genome of Desulfosporosinus youngiae DSM 17734.</title>
        <authorList>
            <consortium name="US DOE Joint Genome Institute (JGI-PGF)"/>
            <person name="Lucas S."/>
            <person name="Han J."/>
            <person name="Lapidus A."/>
            <person name="Cheng J.-F."/>
            <person name="Goodwin L."/>
            <person name="Pitluck S."/>
            <person name="Peters L."/>
            <person name="Ovchinnikova G."/>
            <person name="Lu M."/>
            <person name="Land M.L."/>
            <person name="Hauser L."/>
            <person name="Pester M."/>
            <person name="Spring S."/>
            <person name="Ollivier B."/>
            <person name="Rattei T."/>
            <person name="Klenk H.-P."/>
            <person name="Wagner M."/>
            <person name="Loy A."/>
            <person name="Woyke T.J."/>
        </authorList>
    </citation>
    <scope>NUCLEOTIDE SEQUENCE [LARGE SCALE GENOMIC DNA]</scope>
    <source>
        <strain evidence="1 2">DSM 17734</strain>
    </source>
</reference>
<evidence type="ECO:0000313" key="1">
    <source>
        <dbReference type="EMBL" id="EHQ88471.1"/>
    </source>
</evidence>
<evidence type="ECO:0000313" key="2">
    <source>
        <dbReference type="Proteomes" id="UP000005104"/>
    </source>
</evidence>
<accession>H5Y2C3</accession>
<sequence>MTSSATRLSLGLVSGSGSLWNMTHRLQVTTFIGAGGKTTCLKTLAHEIESLGFPVVATTTTKVYPEDHMILWKNLNPPPQKAQGAWFWYDRTEDETGKWIGPPVTAVDEGIAVDNLRQRYWVIEGDGARGHKLKCWESYEPQIPKLTDCAVLVSDRGLWGRTLQSEDIHRYHRCMDLPGDVWNAESAWHYFLKSPVFASQYAHMSWVILFNGSGKDLVKESVNDPRSSLDILKDLSGRWKDIKQNSIAAKRPKHLRIAAGDAKEGELQWLDLW</sequence>
<proteinExistence type="predicted"/>
<dbReference type="InterPro" id="IPR017587">
    <property type="entry name" value="YqeC"/>
</dbReference>
<organism evidence="1 2">
    <name type="scientific">Desulfosporosinus youngiae DSM 17734</name>
    <dbReference type="NCBI Taxonomy" id="768710"/>
    <lineage>
        <taxon>Bacteria</taxon>
        <taxon>Bacillati</taxon>
        <taxon>Bacillota</taxon>
        <taxon>Clostridia</taxon>
        <taxon>Eubacteriales</taxon>
        <taxon>Desulfitobacteriaceae</taxon>
        <taxon>Desulfosporosinus</taxon>
    </lineage>
</organism>
<dbReference type="OrthoDB" id="368187at2"/>
<dbReference type="STRING" id="768710.DesyoDRAFT_1306"/>